<reference evidence="2" key="1">
    <citation type="journal article" date="2005" name="Nature">
        <title>The map-based sequence of the rice genome.</title>
        <authorList>
            <consortium name="International rice genome sequencing project (IRGSP)"/>
            <person name="Matsumoto T."/>
            <person name="Wu J."/>
            <person name="Kanamori H."/>
            <person name="Katayose Y."/>
            <person name="Fujisawa M."/>
            <person name="Namiki N."/>
            <person name="Mizuno H."/>
            <person name="Yamamoto K."/>
            <person name="Antonio B.A."/>
            <person name="Baba T."/>
            <person name="Sakata K."/>
            <person name="Nagamura Y."/>
            <person name="Aoki H."/>
            <person name="Arikawa K."/>
            <person name="Arita K."/>
            <person name="Bito T."/>
            <person name="Chiden Y."/>
            <person name="Fujitsuka N."/>
            <person name="Fukunaka R."/>
            <person name="Hamada M."/>
            <person name="Harada C."/>
            <person name="Hayashi A."/>
            <person name="Hijishita S."/>
            <person name="Honda M."/>
            <person name="Hosokawa S."/>
            <person name="Ichikawa Y."/>
            <person name="Idonuma A."/>
            <person name="Iijima M."/>
            <person name="Ikeda M."/>
            <person name="Ikeno M."/>
            <person name="Ito K."/>
            <person name="Ito S."/>
            <person name="Ito T."/>
            <person name="Ito Y."/>
            <person name="Ito Y."/>
            <person name="Iwabuchi A."/>
            <person name="Kamiya K."/>
            <person name="Karasawa W."/>
            <person name="Kurita K."/>
            <person name="Katagiri S."/>
            <person name="Kikuta A."/>
            <person name="Kobayashi H."/>
            <person name="Kobayashi N."/>
            <person name="Machita K."/>
            <person name="Maehara T."/>
            <person name="Masukawa M."/>
            <person name="Mizubayashi T."/>
            <person name="Mukai Y."/>
            <person name="Nagasaki H."/>
            <person name="Nagata Y."/>
            <person name="Naito S."/>
            <person name="Nakashima M."/>
            <person name="Nakama Y."/>
            <person name="Nakamichi Y."/>
            <person name="Nakamura M."/>
            <person name="Meguro A."/>
            <person name="Negishi M."/>
            <person name="Ohta I."/>
            <person name="Ohta T."/>
            <person name="Okamoto M."/>
            <person name="Ono N."/>
            <person name="Saji S."/>
            <person name="Sakaguchi M."/>
            <person name="Sakai K."/>
            <person name="Shibata M."/>
            <person name="Shimokawa T."/>
            <person name="Song J."/>
            <person name="Takazaki Y."/>
            <person name="Terasawa K."/>
            <person name="Tsugane M."/>
            <person name="Tsuji K."/>
            <person name="Ueda S."/>
            <person name="Waki K."/>
            <person name="Yamagata H."/>
            <person name="Yamamoto M."/>
            <person name="Yamamoto S."/>
            <person name="Yamane H."/>
            <person name="Yoshiki S."/>
            <person name="Yoshihara R."/>
            <person name="Yukawa K."/>
            <person name="Zhong H."/>
            <person name="Yano M."/>
            <person name="Yuan Q."/>
            <person name="Ouyang S."/>
            <person name="Liu J."/>
            <person name="Jones K.M."/>
            <person name="Gansberger K."/>
            <person name="Moffat K."/>
            <person name="Hill J."/>
            <person name="Bera J."/>
            <person name="Fadrosh D."/>
            <person name="Jin S."/>
            <person name="Johri S."/>
            <person name="Kim M."/>
            <person name="Overton L."/>
            <person name="Reardon M."/>
            <person name="Tsitrin T."/>
            <person name="Vuong H."/>
            <person name="Weaver B."/>
            <person name="Ciecko A."/>
            <person name="Tallon L."/>
            <person name="Jackson J."/>
            <person name="Pai G."/>
            <person name="Aken S.V."/>
            <person name="Utterback T."/>
            <person name="Reidmuller S."/>
            <person name="Feldblyum T."/>
            <person name="Hsiao J."/>
            <person name="Zismann V."/>
            <person name="Iobst S."/>
            <person name="de Vazeille A.R."/>
            <person name="Buell C.R."/>
            <person name="Ying K."/>
            <person name="Li Y."/>
            <person name="Lu T."/>
            <person name="Huang Y."/>
            <person name="Zhao Q."/>
            <person name="Feng Q."/>
            <person name="Zhang L."/>
            <person name="Zhu J."/>
            <person name="Weng Q."/>
            <person name="Mu J."/>
            <person name="Lu Y."/>
            <person name="Fan D."/>
            <person name="Liu Y."/>
            <person name="Guan J."/>
            <person name="Zhang Y."/>
            <person name="Yu S."/>
            <person name="Liu X."/>
            <person name="Zhang Y."/>
            <person name="Hong G."/>
            <person name="Han B."/>
            <person name="Choisne N."/>
            <person name="Demange N."/>
            <person name="Orjeda G."/>
            <person name="Samain S."/>
            <person name="Cattolico L."/>
            <person name="Pelletier E."/>
            <person name="Couloux A."/>
            <person name="Segurens B."/>
            <person name="Wincker P."/>
            <person name="D'Hont A."/>
            <person name="Scarpelli C."/>
            <person name="Weissenbach J."/>
            <person name="Salanoubat M."/>
            <person name="Quetier F."/>
            <person name="Yu Y."/>
            <person name="Kim H.R."/>
            <person name="Rambo T."/>
            <person name="Currie J."/>
            <person name="Collura K."/>
            <person name="Luo M."/>
            <person name="Yang T."/>
            <person name="Ammiraju J.S.S."/>
            <person name="Engler F."/>
            <person name="Soderlund C."/>
            <person name="Wing R.A."/>
            <person name="Palmer L.E."/>
            <person name="de la Bastide M."/>
            <person name="Spiegel L."/>
            <person name="Nascimento L."/>
            <person name="Zutavern T."/>
            <person name="O'Shaughnessy A."/>
            <person name="Dike S."/>
            <person name="Dedhia N."/>
            <person name="Preston R."/>
            <person name="Balija V."/>
            <person name="McCombie W.R."/>
            <person name="Chow T."/>
            <person name="Chen H."/>
            <person name="Chung M."/>
            <person name="Chen C."/>
            <person name="Shaw J."/>
            <person name="Wu H."/>
            <person name="Hsiao K."/>
            <person name="Chao Y."/>
            <person name="Chu M."/>
            <person name="Cheng C."/>
            <person name="Hour A."/>
            <person name="Lee P."/>
            <person name="Lin S."/>
            <person name="Lin Y."/>
            <person name="Liou J."/>
            <person name="Liu S."/>
            <person name="Hsing Y."/>
            <person name="Raghuvanshi S."/>
            <person name="Mohanty A."/>
            <person name="Bharti A.K."/>
            <person name="Gaur A."/>
            <person name="Gupta V."/>
            <person name="Kumar D."/>
            <person name="Ravi V."/>
            <person name="Vij S."/>
            <person name="Kapur A."/>
            <person name="Khurana P."/>
            <person name="Khurana P."/>
            <person name="Khurana J.P."/>
            <person name="Tyagi A.K."/>
            <person name="Gaikwad K."/>
            <person name="Singh A."/>
            <person name="Dalal V."/>
            <person name="Srivastava S."/>
            <person name="Dixit A."/>
            <person name="Pal A.K."/>
            <person name="Ghazi I.A."/>
            <person name="Yadav M."/>
            <person name="Pandit A."/>
            <person name="Bhargava A."/>
            <person name="Sureshbabu K."/>
            <person name="Batra K."/>
            <person name="Sharma T.R."/>
            <person name="Mohapatra T."/>
            <person name="Singh N.K."/>
            <person name="Messing J."/>
            <person name="Nelson A.B."/>
            <person name="Fuks G."/>
            <person name="Kavchok S."/>
            <person name="Keizer G."/>
            <person name="Linton E."/>
            <person name="Llaca V."/>
            <person name="Song R."/>
            <person name="Tanyolac B."/>
            <person name="Young S."/>
            <person name="Ho-Il K."/>
            <person name="Hahn J.H."/>
            <person name="Sangsakoo G."/>
            <person name="Vanavichit A."/>
            <person name="de Mattos Luiz.A.T."/>
            <person name="Zimmer P.D."/>
            <person name="Malone G."/>
            <person name="Dellagostin O."/>
            <person name="de Oliveira A.C."/>
            <person name="Bevan M."/>
            <person name="Bancroft I."/>
            <person name="Minx P."/>
            <person name="Cordum H."/>
            <person name="Wilson R."/>
            <person name="Cheng Z."/>
            <person name="Jin W."/>
            <person name="Jiang J."/>
            <person name="Leong S.A."/>
            <person name="Iwama H."/>
            <person name="Gojobori T."/>
            <person name="Itoh T."/>
            <person name="Niimura Y."/>
            <person name="Fujii Y."/>
            <person name="Habara T."/>
            <person name="Sakai H."/>
            <person name="Sato Y."/>
            <person name="Wilson G."/>
            <person name="Kumar K."/>
            <person name="McCouch S."/>
            <person name="Juretic N."/>
            <person name="Hoen D."/>
            <person name="Wright S."/>
            <person name="Bruskiewich R."/>
            <person name="Bureau T."/>
            <person name="Miyao A."/>
            <person name="Hirochika H."/>
            <person name="Nishikawa T."/>
            <person name="Kadowaki K."/>
            <person name="Sugiura M."/>
            <person name="Burr B."/>
            <person name="Sasaki T."/>
        </authorList>
    </citation>
    <scope>NUCLEOTIDE SEQUENCE [LARGE SCALE GENOMIC DNA]</scope>
    <source>
        <strain evidence="2">cv. Nipponbare</strain>
    </source>
</reference>
<evidence type="ECO:0000313" key="1">
    <source>
        <dbReference type="EMBL" id="BAD11566.1"/>
    </source>
</evidence>
<sequence>MAEEEVKEAEAVKVEVQPFWVRGEKKLFFQTADTAPGAFITDMSHVSDKGTMPLKAKDFNPRWRGLGWEAKRSSNLLLSDFE</sequence>
<dbReference type="Proteomes" id="UP000000763">
    <property type="component" value="Chromosome 8"/>
</dbReference>
<name>Q7F1E9_ORYSJ</name>
<evidence type="ECO:0000313" key="2">
    <source>
        <dbReference type="Proteomes" id="UP000000763"/>
    </source>
</evidence>
<dbReference type="EMBL" id="AP003888">
    <property type="protein sequence ID" value="BAD11566.1"/>
    <property type="molecule type" value="Genomic_DNA"/>
</dbReference>
<dbReference type="AlphaFoldDB" id="Q7F1E9"/>
<reference evidence="2" key="2">
    <citation type="journal article" date="2008" name="Nucleic Acids Res.">
        <title>The rice annotation project database (RAP-DB): 2008 update.</title>
        <authorList>
            <consortium name="The rice annotation project (RAP)"/>
        </authorList>
    </citation>
    <scope>GENOME REANNOTATION</scope>
    <source>
        <strain evidence="2">cv. Nipponbare</strain>
    </source>
</reference>
<protein>
    <submittedName>
        <fullName evidence="1">Uncharacterized protein</fullName>
    </submittedName>
</protein>
<proteinExistence type="predicted"/>
<accession>Q7F1E9</accession>
<gene>
    <name evidence="1" type="primary">OJ1191_A10.108</name>
</gene>
<organism evidence="1 2">
    <name type="scientific">Oryza sativa subsp. japonica</name>
    <name type="common">Rice</name>
    <dbReference type="NCBI Taxonomy" id="39947"/>
    <lineage>
        <taxon>Eukaryota</taxon>
        <taxon>Viridiplantae</taxon>
        <taxon>Streptophyta</taxon>
        <taxon>Embryophyta</taxon>
        <taxon>Tracheophyta</taxon>
        <taxon>Spermatophyta</taxon>
        <taxon>Magnoliopsida</taxon>
        <taxon>Liliopsida</taxon>
        <taxon>Poales</taxon>
        <taxon>Poaceae</taxon>
        <taxon>BOP clade</taxon>
        <taxon>Oryzoideae</taxon>
        <taxon>Oryzeae</taxon>
        <taxon>Oryzinae</taxon>
        <taxon>Oryza</taxon>
        <taxon>Oryza sativa</taxon>
    </lineage>
</organism>